<reference evidence="3 4" key="1">
    <citation type="journal article" date="2022" name="IScience">
        <title>An ultrasensitive nanofiber-based assay for enzymatic hydrolysis and deep-sea microbial degradation of cellulose.</title>
        <authorList>
            <person name="Tsudome M."/>
            <person name="Tachioka M."/>
            <person name="Miyazaki M."/>
            <person name="Uchimura K."/>
            <person name="Tsuda M."/>
            <person name="Takaki Y."/>
            <person name="Deguchi S."/>
        </authorList>
    </citation>
    <scope>NUCLEOTIDE SEQUENCE [LARGE SCALE GENOMIC DNA]</scope>
    <source>
        <strain evidence="3 4">GE09</strain>
    </source>
</reference>
<feature type="region of interest" description="Disordered" evidence="1">
    <location>
        <begin position="238"/>
        <end position="261"/>
    </location>
</feature>
<organism evidence="3 4">
    <name type="scientific">Marinagarivorans cellulosilyticus</name>
    <dbReference type="NCBI Taxonomy" id="2721545"/>
    <lineage>
        <taxon>Bacteria</taxon>
        <taxon>Pseudomonadati</taxon>
        <taxon>Pseudomonadota</taxon>
        <taxon>Gammaproteobacteria</taxon>
        <taxon>Cellvibrionales</taxon>
        <taxon>Cellvibrionaceae</taxon>
        <taxon>Marinagarivorans</taxon>
    </lineage>
</organism>
<dbReference type="InterPro" id="IPR016047">
    <property type="entry name" value="M23ase_b-sheet_dom"/>
</dbReference>
<dbReference type="AlphaFoldDB" id="A0AAN1WKJ6"/>
<dbReference type="SUPFAM" id="SSF51261">
    <property type="entry name" value="Duplicated hybrid motif"/>
    <property type="match status" value="1"/>
</dbReference>
<dbReference type="InterPro" id="IPR011055">
    <property type="entry name" value="Dup_hybrid_motif"/>
</dbReference>
<dbReference type="Pfam" id="PF01551">
    <property type="entry name" value="Peptidase_M23"/>
    <property type="match status" value="1"/>
</dbReference>
<dbReference type="InterPro" id="IPR050570">
    <property type="entry name" value="Cell_wall_metabolism_enzyme"/>
</dbReference>
<evidence type="ECO:0000313" key="4">
    <source>
        <dbReference type="Proteomes" id="UP001320119"/>
    </source>
</evidence>
<dbReference type="PANTHER" id="PTHR21666">
    <property type="entry name" value="PEPTIDASE-RELATED"/>
    <property type="match status" value="1"/>
</dbReference>
<accession>A0AAN1WKJ6</accession>
<dbReference type="PANTHER" id="PTHR21666:SF270">
    <property type="entry name" value="MUREIN HYDROLASE ACTIVATOR ENVC"/>
    <property type="match status" value="1"/>
</dbReference>
<dbReference type="GO" id="GO:0004222">
    <property type="term" value="F:metalloendopeptidase activity"/>
    <property type="evidence" value="ECO:0007669"/>
    <property type="project" value="TreeGrafter"/>
</dbReference>
<gene>
    <name evidence="3" type="ORF">MARGE09_P3553</name>
</gene>
<dbReference type="KEGG" id="marq:MARGE09_P3553"/>
<dbReference type="RefSeq" id="WP_236984562.1">
    <property type="nucleotide sequence ID" value="NZ_AP023086.1"/>
</dbReference>
<keyword evidence="4" id="KW-1185">Reference proteome</keyword>
<evidence type="ECO:0000256" key="1">
    <source>
        <dbReference type="SAM" id="MobiDB-lite"/>
    </source>
</evidence>
<protein>
    <recommendedName>
        <fullName evidence="2">M23ase beta-sheet core domain-containing protein</fullName>
    </recommendedName>
</protein>
<evidence type="ECO:0000259" key="2">
    <source>
        <dbReference type="Pfam" id="PF01551"/>
    </source>
</evidence>
<evidence type="ECO:0000313" key="3">
    <source>
        <dbReference type="EMBL" id="BCD99351.1"/>
    </source>
</evidence>
<sequence length="261" mass="28684">MERLTQSVGKGGVNAYQDVCVTQLLLNCCAHVMGPVSLLKVDGKIGPMTVSLIEAFQNNVMSMAKPDGRVDPGGNTLRQLNLKRAAQPKEKNSFRFPQIETEYFKPKLPRPHKFPLSSRPTQSYKEGMRAFGGSRSKGRKHAGCDLYAPIGTAIYAMADGVILKPRYAFYLGTFALEVKHDDFVARYGELGGAGPKFEVGSTVKRGDLIGYVGKLRGLNMSMLHLELYSGKSEGGLTNRSNPPFMRRNDLIDPTPILDKAE</sequence>
<feature type="domain" description="M23ase beta-sheet core" evidence="2">
    <location>
        <begin position="140"/>
        <end position="230"/>
    </location>
</feature>
<dbReference type="CDD" id="cd12797">
    <property type="entry name" value="M23_peptidase"/>
    <property type="match status" value="1"/>
</dbReference>
<dbReference type="EMBL" id="AP023086">
    <property type="protein sequence ID" value="BCD99351.1"/>
    <property type="molecule type" value="Genomic_DNA"/>
</dbReference>
<proteinExistence type="predicted"/>
<dbReference type="Gene3D" id="2.70.70.10">
    <property type="entry name" value="Glucose Permease (Domain IIA)"/>
    <property type="match status" value="1"/>
</dbReference>
<name>A0AAN1WKJ6_9GAMM</name>
<dbReference type="Proteomes" id="UP001320119">
    <property type="component" value="Chromosome"/>
</dbReference>